<sequence>MDFAILVNERGEEMDLAFFDDIFIIETVKELKVIADKNGQKTAFVTLFIDFVEINRTKMEITEKEINLIFIPVIWKIYNRDVEIDKEIFLKGGIDCQKEWFEQSIYVKEIIPFKRMSEEEYKSLPLITDILGSLD</sequence>
<reference evidence="1" key="1">
    <citation type="submission" date="2012-03" db="EMBL/GenBank/DDBJ databases">
        <title>Functional metagenomics reveals considerable lignocellulase gene clusters in the gut microbiome of a wood-feeding higher termite.</title>
        <authorList>
            <person name="Liu N."/>
        </authorList>
    </citation>
    <scope>NUCLEOTIDE SEQUENCE</scope>
</reference>
<protein>
    <submittedName>
        <fullName evidence="1">Uncharacterized protein</fullName>
    </submittedName>
</protein>
<dbReference type="EMBL" id="JQ844261">
    <property type="protein sequence ID" value="AGS53928.1"/>
    <property type="molecule type" value="Genomic_DNA"/>
</dbReference>
<accession>A0A806K1X5</accession>
<proteinExistence type="predicted"/>
<dbReference type="AlphaFoldDB" id="A0A806K1X5"/>
<evidence type="ECO:0000313" key="1">
    <source>
        <dbReference type="EMBL" id="AGS53928.1"/>
    </source>
</evidence>
<name>A0A806K1X5_9BACT</name>
<organism evidence="1">
    <name type="scientific">uncultured bacterium contig00087</name>
    <dbReference type="NCBI Taxonomy" id="1181560"/>
    <lineage>
        <taxon>Bacteria</taxon>
        <taxon>environmental samples</taxon>
    </lineage>
</organism>